<dbReference type="InterPro" id="IPR000300">
    <property type="entry name" value="IPPc"/>
</dbReference>
<evidence type="ECO:0000313" key="2">
    <source>
        <dbReference type="Proteomes" id="UP000492821"/>
    </source>
</evidence>
<dbReference type="PANTHER" id="PTHR11200">
    <property type="entry name" value="INOSITOL 5-PHOSPHATASE"/>
    <property type="match status" value="1"/>
</dbReference>
<dbReference type="AlphaFoldDB" id="A0A7E4ULU9"/>
<dbReference type="Proteomes" id="UP000492821">
    <property type="component" value="Unassembled WGS sequence"/>
</dbReference>
<reference evidence="2" key="1">
    <citation type="journal article" date="2013" name="Genetics">
        <title>The draft genome and transcriptome of Panagrellus redivivus are shaped by the harsh demands of a free-living lifestyle.</title>
        <authorList>
            <person name="Srinivasan J."/>
            <person name="Dillman A.R."/>
            <person name="Macchietto M.G."/>
            <person name="Heikkinen L."/>
            <person name="Lakso M."/>
            <person name="Fracchia K.M."/>
            <person name="Antoshechkin I."/>
            <person name="Mortazavi A."/>
            <person name="Wong G."/>
            <person name="Sternberg P.W."/>
        </authorList>
    </citation>
    <scope>NUCLEOTIDE SEQUENCE [LARGE SCALE GENOMIC DNA]</scope>
    <source>
        <strain evidence="2">MT8872</strain>
    </source>
</reference>
<reference evidence="3" key="2">
    <citation type="submission" date="2020-10" db="UniProtKB">
        <authorList>
            <consortium name="WormBaseParasite"/>
        </authorList>
    </citation>
    <scope>IDENTIFICATION</scope>
</reference>
<dbReference type="SMART" id="SM00128">
    <property type="entry name" value="IPPc"/>
    <property type="match status" value="1"/>
</dbReference>
<proteinExistence type="predicted"/>
<dbReference type="PANTHER" id="PTHR11200:SF295">
    <property type="entry name" value="INOSITOL POLYPHOSPHATE 5-PHOSPHATASE"/>
    <property type="match status" value="1"/>
</dbReference>
<dbReference type="GO" id="GO:0048488">
    <property type="term" value="P:synaptic vesicle endocytosis"/>
    <property type="evidence" value="ECO:0007669"/>
    <property type="project" value="TreeGrafter"/>
</dbReference>
<keyword evidence="2" id="KW-1185">Reference proteome</keyword>
<dbReference type="WBParaSite" id="Pan_g10323.t1">
    <property type="protein sequence ID" value="Pan_g10323.t1"/>
    <property type="gene ID" value="Pan_g10323"/>
</dbReference>
<evidence type="ECO:0000259" key="1">
    <source>
        <dbReference type="SMART" id="SM00128"/>
    </source>
</evidence>
<dbReference type="GO" id="GO:0098793">
    <property type="term" value="C:presynapse"/>
    <property type="evidence" value="ECO:0007669"/>
    <property type="project" value="GOC"/>
</dbReference>
<name>A0A7E4ULU9_PANRE</name>
<feature type="domain" description="Inositol polyphosphate-related phosphatase" evidence="1">
    <location>
        <begin position="1"/>
        <end position="295"/>
    </location>
</feature>
<organism evidence="2 3">
    <name type="scientific">Panagrellus redivivus</name>
    <name type="common">Microworm</name>
    <dbReference type="NCBI Taxonomy" id="6233"/>
    <lineage>
        <taxon>Eukaryota</taxon>
        <taxon>Metazoa</taxon>
        <taxon>Ecdysozoa</taxon>
        <taxon>Nematoda</taxon>
        <taxon>Chromadorea</taxon>
        <taxon>Rhabditida</taxon>
        <taxon>Tylenchina</taxon>
        <taxon>Panagrolaimomorpha</taxon>
        <taxon>Panagrolaimoidea</taxon>
        <taxon>Panagrolaimidae</taxon>
        <taxon>Panagrellus</taxon>
    </lineage>
</organism>
<dbReference type="GO" id="GO:0046856">
    <property type="term" value="P:phosphatidylinositol dephosphorylation"/>
    <property type="evidence" value="ECO:0007669"/>
    <property type="project" value="InterPro"/>
</dbReference>
<dbReference type="InterPro" id="IPR046985">
    <property type="entry name" value="IP5"/>
</dbReference>
<accession>A0A7E4ULU9</accession>
<dbReference type="Gene3D" id="3.60.10.10">
    <property type="entry name" value="Endonuclease/exonuclease/phosphatase"/>
    <property type="match status" value="1"/>
</dbReference>
<dbReference type="Pfam" id="PF22669">
    <property type="entry name" value="Exo_endo_phos2"/>
    <property type="match status" value="1"/>
</dbReference>
<dbReference type="GO" id="GO:0004439">
    <property type="term" value="F:phosphatidylinositol-4,5-bisphosphate 5-phosphatase activity"/>
    <property type="evidence" value="ECO:0007669"/>
    <property type="project" value="TreeGrafter"/>
</dbReference>
<dbReference type="SUPFAM" id="SSF56219">
    <property type="entry name" value="DNase I-like"/>
    <property type="match status" value="1"/>
</dbReference>
<protein>
    <submittedName>
        <fullName evidence="3">IPPc domain-containing protein</fullName>
    </submittedName>
</protein>
<dbReference type="InterPro" id="IPR036691">
    <property type="entry name" value="Endo/exonu/phosph_ase_sf"/>
</dbReference>
<evidence type="ECO:0000313" key="3">
    <source>
        <dbReference type="WBParaSite" id="Pan_g10323.t1"/>
    </source>
</evidence>
<sequence length="425" mass="48606">MGIVFLYTFNVGKSFPAGAFESFQVYQDAKEDKARIWAVALQEVPNGEVSGITIKSRTWLNFFINMMSSANKTLIHHRYLLSNLLMVFSDLDFAKFLQKIENRSVKYTLGGTLGYKSTMGIRILLRNGVDLVFVTSHLVHGEANADLRCKQYELAKMCLFDDTLDVSEHRIVFWLGDLNFRVEGGHTSDLFTAYEGVGRHATCSHADQLHQVLKKKLIFEDFTEPEIKFSPSYRFKVGTCLYDHARAPSWCDRILVKQYNLPYTNLVYDLDIPVQVSDHLPVYATYEIPQLLKADYIVDNICNFQPIPCWTCSVYFMCQFGFNNGYYAEQGSNRDWVGFYSLPIKNIKEPDGWMYMGLCYESNDFASQPVEASSLKTLTGNSVDNKRYVAEWSSLKVGRYVVGYYSVKYDTLIGISNVFTVRASV</sequence>